<feature type="compositionally biased region" description="Acidic residues" evidence="1">
    <location>
        <begin position="101"/>
        <end position="113"/>
    </location>
</feature>
<keyword evidence="4" id="KW-1185">Reference proteome</keyword>
<evidence type="ECO:0000313" key="4">
    <source>
        <dbReference type="Proteomes" id="UP001363622"/>
    </source>
</evidence>
<keyword evidence="2" id="KW-0732">Signal</keyword>
<evidence type="ECO:0000313" key="3">
    <source>
        <dbReference type="EMBL" id="KAK7508808.1"/>
    </source>
</evidence>
<proteinExistence type="predicted"/>
<name>A0ABR1K9H0_9PEZI</name>
<evidence type="ECO:0008006" key="5">
    <source>
        <dbReference type="Google" id="ProtNLM"/>
    </source>
</evidence>
<evidence type="ECO:0000256" key="2">
    <source>
        <dbReference type="SAM" id="SignalP"/>
    </source>
</evidence>
<feature type="region of interest" description="Disordered" evidence="1">
    <location>
        <begin position="93"/>
        <end position="128"/>
    </location>
</feature>
<evidence type="ECO:0000256" key="1">
    <source>
        <dbReference type="SAM" id="MobiDB-lite"/>
    </source>
</evidence>
<reference evidence="3 4" key="1">
    <citation type="submission" date="2024-04" db="EMBL/GenBank/DDBJ databases">
        <title>Phyllosticta paracitricarpa is synonymous to the EU quarantine fungus P. citricarpa based on phylogenomic analyses.</title>
        <authorList>
            <consortium name="Lawrence Berkeley National Laboratory"/>
            <person name="Van Ingen-Buijs V.A."/>
            <person name="Van Westerhoven A.C."/>
            <person name="Haridas S."/>
            <person name="Skiadas P."/>
            <person name="Martin F."/>
            <person name="Groenewald J.Z."/>
            <person name="Crous P.W."/>
            <person name="Seidl M.F."/>
        </authorList>
    </citation>
    <scope>NUCLEOTIDE SEQUENCE [LARGE SCALE GENOMIC DNA]</scope>
    <source>
        <strain evidence="3 4">CBS 123371</strain>
    </source>
</reference>
<feature type="chain" id="PRO_5046852910" description="Secreted protein" evidence="2">
    <location>
        <begin position="22"/>
        <end position="214"/>
    </location>
</feature>
<accession>A0ABR1K9H0</accession>
<organism evidence="3 4">
    <name type="scientific">Phyllosticta citriasiana</name>
    <dbReference type="NCBI Taxonomy" id="595635"/>
    <lineage>
        <taxon>Eukaryota</taxon>
        <taxon>Fungi</taxon>
        <taxon>Dikarya</taxon>
        <taxon>Ascomycota</taxon>
        <taxon>Pezizomycotina</taxon>
        <taxon>Dothideomycetes</taxon>
        <taxon>Dothideomycetes incertae sedis</taxon>
        <taxon>Botryosphaeriales</taxon>
        <taxon>Phyllostictaceae</taxon>
        <taxon>Phyllosticta</taxon>
    </lineage>
</organism>
<dbReference type="Proteomes" id="UP001363622">
    <property type="component" value="Unassembled WGS sequence"/>
</dbReference>
<feature type="region of interest" description="Disordered" evidence="1">
    <location>
        <begin position="158"/>
        <end position="182"/>
    </location>
</feature>
<comment type="caution">
    <text evidence="3">The sequence shown here is derived from an EMBL/GenBank/DDBJ whole genome shotgun (WGS) entry which is preliminary data.</text>
</comment>
<feature type="signal peptide" evidence="2">
    <location>
        <begin position="1"/>
        <end position="21"/>
    </location>
</feature>
<protein>
    <recommendedName>
        <fullName evidence="5">Secreted protein</fullName>
    </recommendedName>
</protein>
<gene>
    <name evidence="3" type="ORF">IWZ03DRAFT_123853</name>
</gene>
<sequence length="214" mass="23577">MSPARSCSSLSLLLIFILSRPRPNFRHVKALWAAVVDACTWYHKAPLVFVARRRLRCGRQLLKLLRPCRGYNTFAAILRTLIGSCEGLDLTGSKDSIAGPSEEEEDVEGEDAELSQRMVTRPSQRCHPPSIDAARRRPCCAWLPPSCPAFGASQMCDDASSAGSGGGAGRREKSSRPRQSLGAVSKVGNVHVAVWQEPCGAEKFSKFFHHEYRH</sequence>
<dbReference type="EMBL" id="JBBPHU010000025">
    <property type="protein sequence ID" value="KAK7508808.1"/>
    <property type="molecule type" value="Genomic_DNA"/>
</dbReference>